<dbReference type="InterPro" id="IPR000719">
    <property type="entry name" value="Prot_kinase_dom"/>
</dbReference>
<dbReference type="Gene3D" id="1.10.510.10">
    <property type="entry name" value="Transferase(Phosphotransferase) domain 1"/>
    <property type="match status" value="1"/>
</dbReference>
<evidence type="ECO:0000313" key="7">
    <source>
        <dbReference type="Proteomes" id="UP000593560"/>
    </source>
</evidence>
<dbReference type="InterPro" id="IPR011009">
    <property type="entry name" value="Kinase-like_dom_sf"/>
</dbReference>
<accession>A0A7J9H2J3</accession>
<keyword evidence="4" id="KW-0449">Lipoprotein</keyword>
<comment type="caution">
    <text evidence="6">The sequence shown here is derived from an EMBL/GenBank/DDBJ whole genome shotgun (WGS) entry which is preliminary data.</text>
</comment>
<comment type="subcellular location">
    <subcellularLocation>
        <location evidence="1">Cell membrane</location>
        <topology evidence="1">Lipid-anchor</topology>
    </subcellularLocation>
</comment>
<dbReference type="Pfam" id="PF07714">
    <property type="entry name" value="PK_Tyr_Ser-Thr"/>
    <property type="match status" value="1"/>
</dbReference>
<dbReference type="SUPFAM" id="SSF56112">
    <property type="entry name" value="Protein kinase-like (PK-like)"/>
    <property type="match status" value="1"/>
</dbReference>
<dbReference type="GO" id="GO:0005524">
    <property type="term" value="F:ATP binding"/>
    <property type="evidence" value="ECO:0007669"/>
    <property type="project" value="InterPro"/>
</dbReference>
<proteinExistence type="predicted"/>
<evidence type="ECO:0000256" key="2">
    <source>
        <dbReference type="ARBA" id="ARBA00022527"/>
    </source>
</evidence>
<dbReference type="Proteomes" id="UP000593560">
    <property type="component" value="Unassembled WGS sequence"/>
</dbReference>
<feature type="non-terminal residue" evidence="6">
    <location>
        <position position="118"/>
    </location>
</feature>
<sequence>MKIAYGAAQGLQYLHEKAKPPIIYRDLKSSKVLLDDNFNPKLSNVGLDKLGSSADSKMPMQSRMMDNHGYNAPEYTKSGTATLMTDVYSFGVILLELISGRKPIDPSMPEDQQDLVAW</sequence>
<dbReference type="GO" id="GO:0004674">
    <property type="term" value="F:protein serine/threonine kinase activity"/>
    <property type="evidence" value="ECO:0007669"/>
    <property type="project" value="UniProtKB-KW"/>
</dbReference>
<dbReference type="AlphaFoldDB" id="A0A7J9H2J3"/>
<name>A0A7J9H2J3_9ROSI</name>
<keyword evidence="3" id="KW-0472">Membrane</keyword>
<dbReference type="EMBL" id="JABFAD010000007">
    <property type="protein sequence ID" value="MBA0804067.1"/>
    <property type="molecule type" value="Genomic_DNA"/>
</dbReference>
<keyword evidence="2" id="KW-0418">Kinase</keyword>
<gene>
    <name evidence="6" type="ORF">Gohar_014221</name>
</gene>
<keyword evidence="2" id="KW-0723">Serine/threonine-protein kinase</keyword>
<dbReference type="PANTHER" id="PTHR47985:SF32">
    <property type="entry name" value="RECEPTOR-LIKE KINASE LIP2"/>
    <property type="match status" value="1"/>
</dbReference>
<evidence type="ECO:0000313" key="6">
    <source>
        <dbReference type="EMBL" id="MBA0804067.1"/>
    </source>
</evidence>
<feature type="domain" description="Protein kinase" evidence="5">
    <location>
        <begin position="1"/>
        <end position="118"/>
    </location>
</feature>
<dbReference type="InterPro" id="IPR001245">
    <property type="entry name" value="Ser-Thr/Tyr_kinase_cat_dom"/>
</dbReference>
<evidence type="ECO:0000256" key="4">
    <source>
        <dbReference type="ARBA" id="ARBA00023288"/>
    </source>
</evidence>
<keyword evidence="7" id="KW-1185">Reference proteome</keyword>
<dbReference type="OrthoDB" id="1741172at2759"/>
<keyword evidence="2" id="KW-0808">Transferase</keyword>
<dbReference type="GO" id="GO:0005886">
    <property type="term" value="C:plasma membrane"/>
    <property type="evidence" value="ECO:0007669"/>
    <property type="project" value="UniProtKB-SubCell"/>
</dbReference>
<dbReference type="PROSITE" id="PS50011">
    <property type="entry name" value="PROTEIN_KINASE_DOM"/>
    <property type="match status" value="1"/>
</dbReference>
<evidence type="ECO:0000256" key="3">
    <source>
        <dbReference type="ARBA" id="ARBA00023136"/>
    </source>
</evidence>
<organism evidence="6 7">
    <name type="scientific">Gossypium harknessii</name>
    <dbReference type="NCBI Taxonomy" id="34285"/>
    <lineage>
        <taxon>Eukaryota</taxon>
        <taxon>Viridiplantae</taxon>
        <taxon>Streptophyta</taxon>
        <taxon>Embryophyta</taxon>
        <taxon>Tracheophyta</taxon>
        <taxon>Spermatophyta</taxon>
        <taxon>Magnoliopsida</taxon>
        <taxon>eudicotyledons</taxon>
        <taxon>Gunneridae</taxon>
        <taxon>Pentapetalae</taxon>
        <taxon>rosids</taxon>
        <taxon>malvids</taxon>
        <taxon>Malvales</taxon>
        <taxon>Malvaceae</taxon>
        <taxon>Malvoideae</taxon>
        <taxon>Gossypium</taxon>
    </lineage>
</organism>
<reference evidence="6 7" key="1">
    <citation type="journal article" date="2019" name="Genome Biol. Evol.">
        <title>Insights into the evolution of the New World diploid cottons (Gossypium, subgenus Houzingenia) based on genome sequencing.</title>
        <authorList>
            <person name="Grover C.E."/>
            <person name="Arick M.A. 2nd"/>
            <person name="Thrash A."/>
            <person name="Conover J.L."/>
            <person name="Sanders W.S."/>
            <person name="Peterson D.G."/>
            <person name="Frelichowski J.E."/>
            <person name="Scheffler J.A."/>
            <person name="Scheffler B.E."/>
            <person name="Wendel J.F."/>
        </authorList>
    </citation>
    <scope>NUCLEOTIDE SEQUENCE [LARGE SCALE GENOMIC DNA]</scope>
    <source>
        <strain evidence="6">0</strain>
        <tissue evidence="6">Leaf</tissue>
    </source>
</reference>
<protein>
    <recommendedName>
        <fullName evidence="5">Protein kinase domain-containing protein</fullName>
    </recommendedName>
</protein>
<evidence type="ECO:0000259" key="5">
    <source>
        <dbReference type="PROSITE" id="PS50011"/>
    </source>
</evidence>
<dbReference type="PANTHER" id="PTHR47985">
    <property type="entry name" value="OS07G0668900 PROTEIN"/>
    <property type="match status" value="1"/>
</dbReference>
<evidence type="ECO:0000256" key="1">
    <source>
        <dbReference type="ARBA" id="ARBA00004193"/>
    </source>
</evidence>